<evidence type="ECO:0000313" key="4">
    <source>
        <dbReference type="Proteomes" id="UP000036000"/>
    </source>
</evidence>
<evidence type="ECO:0008006" key="5">
    <source>
        <dbReference type="Google" id="ProtNLM"/>
    </source>
</evidence>
<sequence>MLIALVEQKLVDAKDAARCDDYCCPACQQTVILHHGTRVQPYFAHKSLGDCAVATEGETQQHVVGKRQLAKFFRGWGPVTLEKILPEIQQRADCWVARAHPVAVEFQCSPINAEQVAQRTAGYRQLGVYPCWLLGERFGRQKIGWSLIDRFASPLRGWGLCLLFWDVGRQQIRLVHHLYQDATGTYGFWQSWVSSLAELEAGNQRRLWVPPINVRQFRRDLDQKLLRATPALRPLQETLYLHGHHLAGFPAAFVTQHVTLPLFGQGLLVWRAIVGAWIFSLRGEVLTPATLGRLAEEGFALIGGHLQAGRFSGTAELARAQRDFMADLTVAGAVIKVKDGWQINAEPQWATDYTTWLKNDEKKLG</sequence>
<dbReference type="Proteomes" id="UP000036000">
    <property type="component" value="Chromosome"/>
</dbReference>
<dbReference type="EMBL" id="CP012033">
    <property type="protein sequence ID" value="AKP65492.1"/>
    <property type="molecule type" value="Genomic_DNA"/>
</dbReference>
<proteinExistence type="predicted"/>
<feature type="domain" description="Competence protein CoiA-like N-terminal" evidence="2">
    <location>
        <begin position="18"/>
        <end position="53"/>
    </location>
</feature>
<dbReference type="InterPro" id="IPR010330">
    <property type="entry name" value="CoiA_nuc"/>
</dbReference>
<gene>
    <name evidence="3" type="ORF">ABN16_11145</name>
</gene>
<feature type="domain" description="Competence protein CoiA nuclease-like" evidence="1">
    <location>
        <begin position="58"/>
        <end position="180"/>
    </location>
</feature>
<keyword evidence="4" id="KW-1185">Reference proteome</keyword>
<evidence type="ECO:0000259" key="1">
    <source>
        <dbReference type="Pfam" id="PF06054"/>
    </source>
</evidence>
<dbReference type="KEGG" id="lko:ABN16_11145"/>
<evidence type="ECO:0000313" key="3">
    <source>
        <dbReference type="EMBL" id="AKP65492.1"/>
    </source>
</evidence>
<name>A0AAC8UX38_9LACO</name>
<dbReference type="Pfam" id="PF06054">
    <property type="entry name" value="CoiA_nuc"/>
    <property type="match status" value="1"/>
</dbReference>
<organism evidence="3 4">
    <name type="scientific">Levilactobacillus koreensis</name>
    <dbReference type="NCBI Taxonomy" id="637971"/>
    <lineage>
        <taxon>Bacteria</taxon>
        <taxon>Bacillati</taxon>
        <taxon>Bacillota</taxon>
        <taxon>Bacilli</taxon>
        <taxon>Lactobacillales</taxon>
        <taxon>Lactobacillaceae</taxon>
        <taxon>Levilactobacillus</taxon>
    </lineage>
</organism>
<reference evidence="3 4" key="1">
    <citation type="submission" date="2015-07" db="EMBL/GenBank/DDBJ databases">
        <title>Lactobacillus korensis/26-25/ whole genome sequencing.</title>
        <authorList>
            <person name="Kim M.K."/>
            <person name="Im W.-T."/>
            <person name="Srinivasan S."/>
            <person name="Lee J.-J."/>
        </authorList>
    </citation>
    <scope>NUCLEOTIDE SEQUENCE [LARGE SCALE GENOMIC DNA]</scope>
    <source>
        <strain evidence="3 4">26-25</strain>
    </source>
</reference>
<dbReference type="RefSeq" id="WP_048735783.1">
    <property type="nucleotide sequence ID" value="NZ_CP012033.1"/>
</dbReference>
<dbReference type="Pfam" id="PF25164">
    <property type="entry name" value="CoiA_N"/>
    <property type="match status" value="1"/>
</dbReference>
<evidence type="ECO:0000259" key="2">
    <source>
        <dbReference type="Pfam" id="PF25164"/>
    </source>
</evidence>
<dbReference type="InterPro" id="IPR057253">
    <property type="entry name" value="CoiA-like_N"/>
</dbReference>
<protein>
    <recommendedName>
        <fullName evidence="5">Competence protein</fullName>
    </recommendedName>
</protein>
<accession>A0AAC8UX38</accession>
<dbReference type="AlphaFoldDB" id="A0AAC8UX38"/>